<sequence length="81" mass="9803">MKFLFFIRSIIYISLEFLFAYGLEKSNKFYRKFFYILAASIIILEIIKIKNLASDFWDRQALGFLLGYCLYFFIKNKTKKD</sequence>
<keyword evidence="1" id="KW-0812">Transmembrane</keyword>
<reference evidence="2" key="1">
    <citation type="submission" date="2021-02" db="EMBL/GenBank/DDBJ databases">
        <title>Infant gut strain persistence is associated with maternal origin, phylogeny, and functional potential including surface adhesion and iron acquisition.</title>
        <authorList>
            <person name="Lou Y.C."/>
        </authorList>
    </citation>
    <scope>NUCLEOTIDE SEQUENCE</scope>
    <source>
        <strain evidence="2">L3_060_052G1_dasL3_060_052G1_concoct_1</strain>
    </source>
</reference>
<feature type="transmembrane region" description="Helical" evidence="1">
    <location>
        <begin position="33"/>
        <end position="50"/>
    </location>
</feature>
<keyword evidence="1" id="KW-0472">Membrane</keyword>
<dbReference type="EMBL" id="JAGZZP010000003">
    <property type="protein sequence ID" value="MBS6534738.1"/>
    <property type="molecule type" value="Genomic_DNA"/>
</dbReference>
<dbReference type="RefSeq" id="WP_278637176.1">
    <property type="nucleotide sequence ID" value="NZ_JAGZZP010000003.1"/>
</dbReference>
<feature type="transmembrane region" description="Helical" evidence="1">
    <location>
        <begin position="6"/>
        <end position="24"/>
    </location>
</feature>
<dbReference type="AlphaFoldDB" id="A0A943XZU3"/>
<comment type="caution">
    <text evidence="2">The sequence shown here is derived from an EMBL/GenBank/DDBJ whole genome shotgun (WGS) entry which is preliminary data.</text>
</comment>
<gene>
    <name evidence="2" type="ORF">KH327_02800</name>
</gene>
<accession>A0A943XZU3</accession>
<evidence type="ECO:0000313" key="3">
    <source>
        <dbReference type="Proteomes" id="UP000748991"/>
    </source>
</evidence>
<organism evidence="2 3">
    <name type="scientific">Peptoniphilus harei</name>
    <dbReference type="NCBI Taxonomy" id="54005"/>
    <lineage>
        <taxon>Bacteria</taxon>
        <taxon>Bacillati</taxon>
        <taxon>Bacillota</taxon>
        <taxon>Tissierellia</taxon>
        <taxon>Tissierellales</taxon>
        <taxon>Peptoniphilaceae</taxon>
        <taxon>Peptoniphilus</taxon>
    </lineage>
</organism>
<name>A0A943XZU3_9FIRM</name>
<protein>
    <submittedName>
        <fullName evidence="2">Uncharacterized protein</fullName>
    </submittedName>
</protein>
<evidence type="ECO:0000256" key="1">
    <source>
        <dbReference type="SAM" id="Phobius"/>
    </source>
</evidence>
<keyword evidence="1" id="KW-1133">Transmembrane helix</keyword>
<dbReference type="Proteomes" id="UP000748991">
    <property type="component" value="Unassembled WGS sequence"/>
</dbReference>
<evidence type="ECO:0000313" key="2">
    <source>
        <dbReference type="EMBL" id="MBS6534738.1"/>
    </source>
</evidence>
<proteinExistence type="predicted"/>
<feature type="transmembrane region" description="Helical" evidence="1">
    <location>
        <begin position="56"/>
        <end position="74"/>
    </location>
</feature>